<dbReference type="RefSeq" id="YP_009206956.1">
    <property type="nucleotide sequence ID" value="NC_028890.1"/>
</dbReference>
<evidence type="ECO:0000313" key="4">
    <source>
        <dbReference type="Proteomes" id="UP000204602"/>
    </source>
</evidence>
<dbReference type="GO" id="GO:0000166">
    <property type="term" value="F:nucleotide binding"/>
    <property type="evidence" value="ECO:0007669"/>
    <property type="project" value="UniProtKB-KW"/>
</dbReference>
<keyword evidence="4" id="KW-1185">Reference proteome</keyword>
<protein>
    <recommendedName>
        <fullName evidence="2">Acb2/Tad1 hairpin domain-containing protein</fullName>
    </recommendedName>
</protein>
<dbReference type="OrthoDB" id="14283at10239"/>
<evidence type="ECO:0000313" key="3">
    <source>
        <dbReference type="EMBL" id="ALA13050.1"/>
    </source>
</evidence>
<name>A0A0K2CZY8_9CAUD</name>
<dbReference type="Proteomes" id="UP000204602">
    <property type="component" value="Segment"/>
</dbReference>
<keyword evidence="1" id="KW-0547">Nucleotide-binding</keyword>
<evidence type="ECO:0000256" key="1">
    <source>
        <dbReference type="ARBA" id="ARBA00022741"/>
    </source>
</evidence>
<dbReference type="InterPro" id="IPR056098">
    <property type="entry name" value="Acb2/Tad1_hairpin"/>
</dbReference>
<dbReference type="Pfam" id="PF24729">
    <property type="entry name" value="Acb2_Tad1_hairpin"/>
    <property type="match status" value="1"/>
</dbReference>
<sequence length="129" mass="14728">MNKEPGTEKQFTEVEHELLGGVYTKVFHETEFTSHAPHYFKVERTEGEGNNVVGGVHFQEGTVKEAGVNGVFNEDLIAMILTRLQFFQGTQFACRENAMAITKLEEALMWLNKRTTDRRNRGVEGTYKK</sequence>
<dbReference type="GeneID" id="26633261"/>
<evidence type="ECO:0000259" key="2">
    <source>
        <dbReference type="Pfam" id="PF24729"/>
    </source>
</evidence>
<gene>
    <name evidence="3" type="ORF">TSARBOMBA_141</name>
</gene>
<accession>A0A0K2CZY8</accession>
<proteinExistence type="predicted"/>
<dbReference type="EMBL" id="KT224359">
    <property type="protein sequence ID" value="ALA13050.1"/>
    <property type="molecule type" value="Genomic_DNA"/>
</dbReference>
<feature type="domain" description="Acb2/Tad1 hairpin" evidence="2">
    <location>
        <begin position="58"/>
        <end position="116"/>
    </location>
</feature>
<organism evidence="3 4">
    <name type="scientific">Bacillus phage TsarBomba</name>
    <dbReference type="NCBI Taxonomy" id="1690456"/>
    <lineage>
        <taxon>Viruses</taxon>
        <taxon>Duplodnaviria</taxon>
        <taxon>Heunggongvirae</taxon>
        <taxon>Uroviricota</taxon>
        <taxon>Caudoviricetes</taxon>
        <taxon>Herelleviridae</taxon>
        <taxon>Bastillevirinae</taxon>
        <taxon>Tsarbombavirus</taxon>
        <taxon>Tsarbombavirus tsarbomba</taxon>
    </lineage>
</organism>
<dbReference type="KEGG" id="vg:26633261"/>
<reference evidence="3 4" key="1">
    <citation type="journal article" date="2015" name="Genome Announc.">
        <title>Complete Genome Sequence of Bacillus cereus Group Phage TsarBomba.</title>
        <authorList>
            <person name="Erill I."/>
            <person name="Caruso S.M."/>
        </authorList>
    </citation>
    <scope>NUCLEOTIDE SEQUENCE [LARGE SCALE GENOMIC DNA]</scope>
</reference>